<accession>A0ABY5GCP9</accession>
<evidence type="ECO:0000313" key="2">
    <source>
        <dbReference type="Proteomes" id="UP001057998"/>
    </source>
</evidence>
<dbReference type="EMBL" id="CP101508">
    <property type="protein sequence ID" value="UTV26976.1"/>
    <property type="molecule type" value="Genomic_DNA"/>
</dbReference>
<reference evidence="1" key="1">
    <citation type="submission" date="2022-07" db="EMBL/GenBank/DDBJ databases">
        <title>Genome sequencing of Photobacterium atrarenae GJH2-4.</title>
        <authorList>
            <person name="Park S.-J."/>
        </authorList>
    </citation>
    <scope>NUCLEOTIDE SEQUENCE</scope>
    <source>
        <strain evidence="1">GJH2-4</strain>
    </source>
</reference>
<dbReference type="NCBIfam" id="NF047593">
    <property type="entry name" value="IS66_ISAeme5_TnpA"/>
    <property type="match status" value="1"/>
</dbReference>
<gene>
    <name evidence="1" type="ORF">NNL38_11540</name>
</gene>
<name>A0ABY5GCP9_9GAMM</name>
<evidence type="ECO:0000313" key="1">
    <source>
        <dbReference type="EMBL" id="UTV26976.1"/>
    </source>
</evidence>
<organism evidence="1 2">
    <name type="scientific">Photobacterium atrarenae</name>
    <dbReference type="NCBI Taxonomy" id="865757"/>
    <lineage>
        <taxon>Bacteria</taxon>
        <taxon>Pseudomonadati</taxon>
        <taxon>Pseudomonadota</taxon>
        <taxon>Gammaproteobacteria</taxon>
        <taxon>Vibrionales</taxon>
        <taxon>Vibrionaceae</taxon>
        <taxon>Photobacterium</taxon>
    </lineage>
</organism>
<evidence type="ECO:0008006" key="3">
    <source>
        <dbReference type="Google" id="ProtNLM"/>
    </source>
</evidence>
<keyword evidence="2" id="KW-1185">Reference proteome</keyword>
<sequence>MTREDKMQLWQERLQHQKDSELTIAAWCDLHQIAQSQFYYWQKKRTATPSEPDSVIAPVPVPSSSVALVVKRPVATGSPSMTPLLWHCCRKS</sequence>
<proteinExistence type="predicted"/>
<dbReference type="Proteomes" id="UP001057998">
    <property type="component" value="Chromosome 1"/>
</dbReference>
<dbReference type="RefSeq" id="WP_255388187.1">
    <property type="nucleotide sequence ID" value="NZ_CP101508.1"/>
</dbReference>
<protein>
    <recommendedName>
        <fullName evidence="3">Transposase</fullName>
    </recommendedName>
</protein>